<dbReference type="InterPro" id="IPR013130">
    <property type="entry name" value="Fe3_Rdtase_TM_dom"/>
</dbReference>
<keyword evidence="11" id="KW-0411">Iron-sulfur</keyword>
<feature type="transmembrane region" description="Helical" evidence="13">
    <location>
        <begin position="114"/>
        <end position="136"/>
    </location>
</feature>
<name>A0A3G8ZYW8_9ACTN</name>
<dbReference type="SUPFAM" id="SSF52343">
    <property type="entry name" value="Ferredoxin reductase-like, C-terminal NADP-linked domain"/>
    <property type="match status" value="1"/>
</dbReference>
<dbReference type="PROSITE" id="PS51384">
    <property type="entry name" value="FAD_FR"/>
    <property type="match status" value="1"/>
</dbReference>
<dbReference type="EMBL" id="CP034170">
    <property type="protein sequence ID" value="AZI59514.1"/>
    <property type="molecule type" value="Genomic_DNA"/>
</dbReference>
<evidence type="ECO:0000256" key="8">
    <source>
        <dbReference type="ARBA" id="ARBA00022989"/>
    </source>
</evidence>
<keyword evidence="8 13" id="KW-1133">Transmembrane helix</keyword>
<feature type="domain" description="FAD-binding FR-type" evidence="14">
    <location>
        <begin position="203"/>
        <end position="303"/>
    </location>
</feature>
<proteinExistence type="predicted"/>
<keyword evidence="9" id="KW-0560">Oxidoreductase</keyword>
<evidence type="ECO:0000256" key="4">
    <source>
        <dbReference type="ARBA" id="ARBA00022692"/>
    </source>
</evidence>
<dbReference type="OrthoDB" id="9801223at2"/>
<dbReference type="GO" id="GO:0016020">
    <property type="term" value="C:membrane"/>
    <property type="evidence" value="ECO:0007669"/>
    <property type="project" value="UniProtKB-SubCell"/>
</dbReference>
<accession>A0A3G8ZYW8</accession>
<evidence type="ECO:0000256" key="5">
    <source>
        <dbReference type="ARBA" id="ARBA00022714"/>
    </source>
</evidence>
<dbReference type="AlphaFoldDB" id="A0A3G8ZYW8"/>
<dbReference type="GO" id="GO:0016491">
    <property type="term" value="F:oxidoreductase activity"/>
    <property type="evidence" value="ECO:0007669"/>
    <property type="project" value="UniProtKB-KW"/>
</dbReference>
<keyword evidence="3" id="KW-0285">Flavoprotein</keyword>
<keyword evidence="6" id="KW-0479">Metal-binding</keyword>
<dbReference type="Gene3D" id="2.40.30.10">
    <property type="entry name" value="Translation factors"/>
    <property type="match status" value="1"/>
</dbReference>
<dbReference type="PANTHER" id="PTHR47354:SF8">
    <property type="entry name" value="1,2-PHENYLACETYL-COA EPOXIDASE, SUBUNIT E"/>
    <property type="match status" value="1"/>
</dbReference>
<organism evidence="15 16">
    <name type="scientific">Nakamurella antarctica</name>
    <dbReference type="NCBI Taxonomy" id="1902245"/>
    <lineage>
        <taxon>Bacteria</taxon>
        <taxon>Bacillati</taxon>
        <taxon>Actinomycetota</taxon>
        <taxon>Actinomycetes</taxon>
        <taxon>Nakamurellales</taxon>
        <taxon>Nakamurellaceae</taxon>
        <taxon>Nakamurella</taxon>
    </lineage>
</organism>
<evidence type="ECO:0000259" key="14">
    <source>
        <dbReference type="PROSITE" id="PS51384"/>
    </source>
</evidence>
<dbReference type="Pfam" id="PF00175">
    <property type="entry name" value="NAD_binding_1"/>
    <property type="match status" value="1"/>
</dbReference>
<evidence type="ECO:0000256" key="9">
    <source>
        <dbReference type="ARBA" id="ARBA00023002"/>
    </source>
</evidence>
<feature type="transmembrane region" description="Helical" evidence="13">
    <location>
        <begin position="148"/>
        <end position="166"/>
    </location>
</feature>
<evidence type="ECO:0000256" key="11">
    <source>
        <dbReference type="ARBA" id="ARBA00023014"/>
    </source>
</evidence>
<evidence type="ECO:0000256" key="1">
    <source>
        <dbReference type="ARBA" id="ARBA00001974"/>
    </source>
</evidence>
<reference evidence="15 16" key="2">
    <citation type="submission" date="2018-12" db="EMBL/GenBank/DDBJ databases">
        <title>Nakamurella antarcticus sp. nov., isolated from Antarctica South Shetland Islands soil.</title>
        <authorList>
            <person name="Peng F."/>
        </authorList>
    </citation>
    <scope>NUCLEOTIDE SEQUENCE [LARGE SCALE GENOMIC DNA]</scope>
    <source>
        <strain evidence="15 16">S14-144</strain>
    </source>
</reference>
<comment type="cofactor">
    <cofactor evidence="1">
        <name>FAD</name>
        <dbReference type="ChEBI" id="CHEBI:57692"/>
    </cofactor>
</comment>
<keyword evidence="4 13" id="KW-0812">Transmembrane</keyword>
<evidence type="ECO:0000256" key="3">
    <source>
        <dbReference type="ARBA" id="ARBA00022630"/>
    </source>
</evidence>
<dbReference type="InterPro" id="IPR001433">
    <property type="entry name" value="OxRdtase_FAD/NAD-bd"/>
</dbReference>
<reference evidence="15 16" key="1">
    <citation type="submission" date="2018-11" db="EMBL/GenBank/DDBJ databases">
        <authorList>
            <person name="Da X."/>
        </authorList>
    </citation>
    <scope>NUCLEOTIDE SEQUENCE [LARGE SCALE GENOMIC DNA]</scope>
    <source>
        <strain evidence="15 16">S14-144</strain>
    </source>
</reference>
<feature type="transmembrane region" description="Helical" evidence="13">
    <location>
        <begin position="178"/>
        <end position="198"/>
    </location>
</feature>
<keyword evidence="10" id="KW-0408">Iron</keyword>
<comment type="subcellular location">
    <subcellularLocation>
        <location evidence="2">Membrane</location>
        <topology evidence="2">Multi-pass membrane protein</topology>
    </subcellularLocation>
</comment>
<evidence type="ECO:0000256" key="12">
    <source>
        <dbReference type="ARBA" id="ARBA00023136"/>
    </source>
</evidence>
<dbReference type="InterPro" id="IPR017938">
    <property type="entry name" value="Riboflavin_synthase-like_b-brl"/>
</dbReference>
<dbReference type="Proteomes" id="UP000268084">
    <property type="component" value="Chromosome"/>
</dbReference>
<keyword evidence="5" id="KW-0001">2Fe-2S</keyword>
<dbReference type="Pfam" id="PF01794">
    <property type="entry name" value="Ferric_reduct"/>
    <property type="match status" value="1"/>
</dbReference>
<dbReference type="InterPro" id="IPR039261">
    <property type="entry name" value="FNR_nucleotide-bd"/>
</dbReference>
<keyword evidence="7" id="KW-0274">FAD</keyword>
<gene>
    <name evidence="15" type="ORF">EH165_08880</name>
</gene>
<evidence type="ECO:0000256" key="7">
    <source>
        <dbReference type="ARBA" id="ARBA00022827"/>
    </source>
</evidence>
<dbReference type="InterPro" id="IPR017927">
    <property type="entry name" value="FAD-bd_FR_type"/>
</dbReference>
<dbReference type="Gene3D" id="3.40.50.80">
    <property type="entry name" value="Nucleotide-binding domain of ferredoxin-NADP reductase (FNR) module"/>
    <property type="match status" value="1"/>
</dbReference>
<keyword evidence="12 13" id="KW-0472">Membrane</keyword>
<dbReference type="GO" id="GO:0050660">
    <property type="term" value="F:flavin adenine dinucleotide binding"/>
    <property type="evidence" value="ECO:0007669"/>
    <property type="project" value="TreeGrafter"/>
</dbReference>
<dbReference type="InterPro" id="IPR050415">
    <property type="entry name" value="MRET"/>
</dbReference>
<feature type="transmembrane region" description="Helical" evidence="13">
    <location>
        <begin position="33"/>
        <end position="53"/>
    </location>
</feature>
<evidence type="ECO:0000256" key="6">
    <source>
        <dbReference type="ARBA" id="ARBA00022723"/>
    </source>
</evidence>
<dbReference type="PANTHER" id="PTHR47354">
    <property type="entry name" value="NADH OXIDOREDUCTASE HCR"/>
    <property type="match status" value="1"/>
</dbReference>
<dbReference type="KEGG" id="nak:EH165_08880"/>
<evidence type="ECO:0000313" key="15">
    <source>
        <dbReference type="EMBL" id="AZI59514.1"/>
    </source>
</evidence>
<dbReference type="GO" id="GO:0051537">
    <property type="term" value="F:2 iron, 2 sulfur cluster binding"/>
    <property type="evidence" value="ECO:0007669"/>
    <property type="project" value="UniProtKB-KW"/>
</dbReference>
<dbReference type="GO" id="GO:0046872">
    <property type="term" value="F:metal ion binding"/>
    <property type="evidence" value="ECO:0007669"/>
    <property type="project" value="UniProtKB-KW"/>
</dbReference>
<evidence type="ECO:0000256" key="2">
    <source>
        <dbReference type="ARBA" id="ARBA00004141"/>
    </source>
</evidence>
<keyword evidence="16" id="KW-1185">Reference proteome</keyword>
<dbReference type="SUPFAM" id="SSF63380">
    <property type="entry name" value="Riboflavin synthase domain-like"/>
    <property type="match status" value="1"/>
</dbReference>
<evidence type="ECO:0000313" key="16">
    <source>
        <dbReference type="Proteomes" id="UP000268084"/>
    </source>
</evidence>
<evidence type="ECO:0000256" key="13">
    <source>
        <dbReference type="SAM" id="Phobius"/>
    </source>
</evidence>
<evidence type="ECO:0000256" key="10">
    <source>
        <dbReference type="ARBA" id="ARBA00023004"/>
    </source>
</evidence>
<protein>
    <submittedName>
        <fullName evidence="15">Oxidoreductase</fullName>
    </submittedName>
</protein>
<sequence>MSGLGVVVAVVALWVHNGGVASLAGTGGIAIGIGRLTGLVASAMLLIQVILMARIPWVERVWGQDRLARRHRWVGFSSFTLMLAHIALIAIGYAQVAHANVLGETWNLVINYPGMLIATAGTLALVMVAGTSLRAARRRLRYESWHLLHLYAYLGVGLALPHQLWTGAEFTASPLTTIFWWGLWAASAGAIIVFRITFPLYRTLRHRLVVEAVIPEGPGVFSVIMAGHHLDRLELKAGQFCQWRFLGGAGATRAHPFSISAPPTQHRIRITAKALGEGSARLACLRPGTRVAFEGPYGAMTAEVRRRRDALMICAGIGITPMRALAEHITAERPSADVDCVRAPAVTILHRVRSPQDLTFNAEFRKLAKTRNITVIPLVGRRGPENSIFPGPEPHDAARALRELVPDVQNREIYLCGPKDFMAQSRSLLASAGVDPLFVHAEEFSW</sequence>
<feature type="transmembrane region" description="Helical" evidence="13">
    <location>
        <begin position="73"/>
        <end position="94"/>
    </location>
</feature>